<dbReference type="EMBL" id="FNZK01000002">
    <property type="protein sequence ID" value="SEI99992.1"/>
    <property type="molecule type" value="Genomic_DNA"/>
</dbReference>
<evidence type="ECO:0008006" key="3">
    <source>
        <dbReference type="Google" id="ProtNLM"/>
    </source>
</evidence>
<accession>A0A1H6VI33</accession>
<sequence length="238" mass="27819">MILNIANGKELQAYLTNKCDVDEDIMAFNESMVTGESNEKIFSDAFFHVRAKSLNINYEEYSAISIMELDKLLNKSYAKVILWFDEDMFCQINLLTLCAYLDYSKYGGIVLLNIIRKDFWQYDKLDNIVIKSYNINLSGYYSIYQDILINKVFTRNDYLVFEELREGIKLYKNYTSGNSEIRSAIRAMIKDKKSKEDIIKVIIEAYPQYGIGDYNIKLLYQLEKDVIDGYNPGSHPQY</sequence>
<dbReference type="AlphaFoldDB" id="A0A1H6VI33"/>
<proteinExistence type="predicted"/>
<name>A0A1H6VI33_9FIRM</name>
<gene>
    <name evidence="1" type="ORF">SAMN05660742_102225</name>
</gene>
<reference evidence="1 2" key="1">
    <citation type="submission" date="2016-10" db="EMBL/GenBank/DDBJ databases">
        <authorList>
            <person name="de Groot N.N."/>
        </authorList>
    </citation>
    <scope>NUCLEOTIDE SEQUENCE [LARGE SCALE GENOMIC DNA]</scope>
    <source>
        <strain evidence="1 2">DSM 2179</strain>
    </source>
</reference>
<dbReference type="RefSeq" id="WP_091829094.1">
    <property type="nucleotide sequence ID" value="NZ_FNZK01000002.1"/>
</dbReference>
<protein>
    <recommendedName>
        <fullName evidence="3">DUF1835 domain-containing protein</fullName>
    </recommendedName>
</protein>
<evidence type="ECO:0000313" key="2">
    <source>
        <dbReference type="Proteomes" id="UP000199662"/>
    </source>
</evidence>
<keyword evidence="2" id="KW-1185">Reference proteome</keyword>
<evidence type="ECO:0000313" key="1">
    <source>
        <dbReference type="EMBL" id="SEI99992.1"/>
    </source>
</evidence>
<organism evidence="1 2">
    <name type="scientific">Propionispira arboris</name>
    <dbReference type="NCBI Taxonomy" id="84035"/>
    <lineage>
        <taxon>Bacteria</taxon>
        <taxon>Bacillati</taxon>
        <taxon>Bacillota</taxon>
        <taxon>Negativicutes</taxon>
        <taxon>Selenomonadales</taxon>
        <taxon>Selenomonadaceae</taxon>
        <taxon>Propionispira</taxon>
    </lineage>
</organism>
<dbReference type="Proteomes" id="UP000199662">
    <property type="component" value="Unassembled WGS sequence"/>
</dbReference>
<dbReference type="STRING" id="84035.SAMN05660742_102225"/>